<dbReference type="InterPro" id="IPR026847">
    <property type="entry name" value="VPS13"/>
</dbReference>
<evidence type="ECO:0000313" key="2">
    <source>
        <dbReference type="EMBL" id="KAG0474802.1"/>
    </source>
</evidence>
<evidence type="ECO:0008006" key="4">
    <source>
        <dbReference type="Google" id="ProtNLM"/>
    </source>
</evidence>
<dbReference type="AlphaFoldDB" id="A0A835UUT4"/>
<accession>A0A835UUT4</accession>
<comment type="caution">
    <text evidence="2">The sequence shown here is derived from an EMBL/GenBank/DDBJ whole genome shotgun (WGS) entry which is preliminary data.</text>
</comment>
<dbReference type="PANTHER" id="PTHR16166">
    <property type="entry name" value="VACUOLAR PROTEIN SORTING-ASSOCIATED PROTEIN VPS13"/>
    <property type="match status" value="1"/>
</dbReference>
<dbReference type="PANTHER" id="PTHR16166:SF137">
    <property type="entry name" value="PLECKSTRIN HOMOLOGY (PH) DOMAIN-CONTAINING PROTEIN"/>
    <property type="match status" value="1"/>
</dbReference>
<name>A0A835UUT4_VANPL</name>
<reference evidence="2 3" key="1">
    <citation type="journal article" date="2020" name="Nat. Food">
        <title>A phased Vanilla planifolia genome enables genetic improvement of flavour and production.</title>
        <authorList>
            <person name="Hasing T."/>
            <person name="Tang H."/>
            <person name="Brym M."/>
            <person name="Khazi F."/>
            <person name="Huang T."/>
            <person name="Chambers A.H."/>
        </authorList>
    </citation>
    <scope>NUCLEOTIDE SEQUENCE [LARGE SCALE GENOMIC DNA]</scope>
    <source>
        <tissue evidence="2">Leaf</tissue>
    </source>
</reference>
<gene>
    <name evidence="2" type="ORF">HPP92_014488</name>
</gene>
<evidence type="ECO:0000313" key="3">
    <source>
        <dbReference type="Proteomes" id="UP000639772"/>
    </source>
</evidence>
<dbReference type="GO" id="GO:0045053">
    <property type="term" value="P:protein retention in Golgi apparatus"/>
    <property type="evidence" value="ECO:0007669"/>
    <property type="project" value="TreeGrafter"/>
</dbReference>
<dbReference type="Pfam" id="PF06101">
    <property type="entry name" value="Vps62"/>
    <property type="match status" value="1"/>
</dbReference>
<protein>
    <recommendedName>
        <fullName evidence="4">Vacuolar protein sorting-associated protein 13 DH-like domain-containing protein</fullName>
    </recommendedName>
</protein>
<dbReference type="EMBL" id="JADCNM010000007">
    <property type="protein sequence ID" value="KAG0474802.1"/>
    <property type="molecule type" value="Genomic_DNA"/>
</dbReference>
<feature type="region of interest" description="Disordered" evidence="1">
    <location>
        <begin position="398"/>
        <end position="424"/>
    </location>
</feature>
<dbReference type="Proteomes" id="UP000639772">
    <property type="component" value="Chromosome 7"/>
</dbReference>
<dbReference type="OrthoDB" id="428159at2759"/>
<organism evidence="2 3">
    <name type="scientific">Vanilla planifolia</name>
    <name type="common">Vanilla</name>
    <dbReference type="NCBI Taxonomy" id="51239"/>
    <lineage>
        <taxon>Eukaryota</taxon>
        <taxon>Viridiplantae</taxon>
        <taxon>Streptophyta</taxon>
        <taxon>Embryophyta</taxon>
        <taxon>Tracheophyta</taxon>
        <taxon>Spermatophyta</taxon>
        <taxon>Magnoliopsida</taxon>
        <taxon>Liliopsida</taxon>
        <taxon>Asparagales</taxon>
        <taxon>Orchidaceae</taxon>
        <taxon>Vanilloideae</taxon>
        <taxon>Vanilleae</taxon>
        <taxon>Vanilla</taxon>
    </lineage>
</organism>
<sequence length="424" mass="47306">MRRSSILPAIVNRIKRDLIHNPLHVIFSVDVLGMTKSTLASLSKGFAELSTDRQFLQLRSKQVWSRRITGFSDGFLQGTEAFAQGVAFGVTGVLRKPVENARQHGFLGLAHGLGRAFLGFVVQPLSGALDFVSLTVDGVGASFSKCLDILSNKATAQRIRYPRAIRANGIIEKYSEREAIGQVPSSQRYVQFADETGGRDSFKCRKPVIKSRGFQSASSHAEEMRFKKHCVNFQKIWSSEQEYRSHCTLFPKQVIDDSTICSIWRPLCPNGYVSVGDVAHIGIHQPHVAAVYKYSERSFSLPVGYDLVWRNCASEYSFPLSIWLPRPPDGFAALGCVAVAAFDEPPLDSAYCVSAELAENTEFEEQMMWAAPDSYPWACFIYQAQSEALQFVALRQPKEDSDWKPMRVSECEPPRVSEASTDPK</sequence>
<dbReference type="GO" id="GO:0006623">
    <property type="term" value="P:protein targeting to vacuole"/>
    <property type="evidence" value="ECO:0007669"/>
    <property type="project" value="TreeGrafter"/>
</dbReference>
<evidence type="ECO:0000256" key="1">
    <source>
        <dbReference type="SAM" id="MobiDB-lite"/>
    </source>
</evidence>
<proteinExistence type="predicted"/>
<dbReference type="InterPro" id="IPR009291">
    <property type="entry name" value="Vps62"/>
</dbReference>